<dbReference type="Proteomes" id="UP000031668">
    <property type="component" value="Unassembled WGS sequence"/>
</dbReference>
<comment type="caution">
    <text evidence="1">The sequence shown here is derived from an EMBL/GenBank/DDBJ whole genome shotgun (WGS) entry which is preliminary data.</text>
</comment>
<organism evidence="1 2">
    <name type="scientific">Thelohanellus kitauei</name>
    <name type="common">Myxosporean</name>
    <dbReference type="NCBI Taxonomy" id="669202"/>
    <lineage>
        <taxon>Eukaryota</taxon>
        <taxon>Metazoa</taxon>
        <taxon>Cnidaria</taxon>
        <taxon>Myxozoa</taxon>
        <taxon>Myxosporea</taxon>
        <taxon>Bivalvulida</taxon>
        <taxon>Platysporina</taxon>
        <taxon>Myxobolidae</taxon>
        <taxon>Thelohanellus</taxon>
    </lineage>
</organism>
<dbReference type="EMBL" id="JWZT01005144">
    <property type="protein sequence ID" value="KII62020.1"/>
    <property type="molecule type" value="Genomic_DNA"/>
</dbReference>
<gene>
    <name evidence="1" type="ORF">RF11_11818</name>
</gene>
<name>A0A0C2M4Q7_THEKT</name>
<protein>
    <submittedName>
        <fullName evidence="1">Uncharacterized protein</fullName>
    </submittedName>
</protein>
<dbReference type="AlphaFoldDB" id="A0A0C2M4Q7"/>
<proteinExistence type="predicted"/>
<sequence>MPPNQFPDIIKKFCRTLSSTHISNVSGKCKCFIPLDVYVMVEKWKIDICLNMSVSDRELPKLYHLNKYKFYLFLKTVPNIQTMSKGLGPFCSTNDHVEVFETEFVDCVQAKIVLTTTKYVQKSIVKVKGTDIH</sequence>
<keyword evidence="2" id="KW-1185">Reference proteome</keyword>
<evidence type="ECO:0000313" key="1">
    <source>
        <dbReference type="EMBL" id="KII62020.1"/>
    </source>
</evidence>
<accession>A0A0C2M4Q7</accession>
<reference evidence="1 2" key="1">
    <citation type="journal article" date="2014" name="Genome Biol. Evol.">
        <title>The genome of the myxosporean Thelohanellus kitauei shows adaptations to nutrient acquisition within its fish host.</title>
        <authorList>
            <person name="Yang Y."/>
            <person name="Xiong J."/>
            <person name="Zhou Z."/>
            <person name="Huo F."/>
            <person name="Miao W."/>
            <person name="Ran C."/>
            <person name="Liu Y."/>
            <person name="Zhang J."/>
            <person name="Feng J."/>
            <person name="Wang M."/>
            <person name="Wang M."/>
            <person name="Wang L."/>
            <person name="Yao B."/>
        </authorList>
    </citation>
    <scope>NUCLEOTIDE SEQUENCE [LARGE SCALE GENOMIC DNA]</scope>
    <source>
        <strain evidence="1">Wuqing</strain>
    </source>
</reference>
<evidence type="ECO:0000313" key="2">
    <source>
        <dbReference type="Proteomes" id="UP000031668"/>
    </source>
</evidence>